<dbReference type="InterPro" id="IPR011989">
    <property type="entry name" value="ARM-like"/>
</dbReference>
<dbReference type="Proteomes" id="UP000594260">
    <property type="component" value="Unplaced"/>
</dbReference>
<keyword evidence="3" id="KW-0206">Cytoskeleton</keyword>
<dbReference type="KEGG" id="vde:111244469"/>
<dbReference type="GO" id="GO:0046785">
    <property type="term" value="P:microtubule polymerization"/>
    <property type="evidence" value="ECO:0007669"/>
    <property type="project" value="InterPro"/>
</dbReference>
<comment type="subcellular location">
    <subcellularLocation>
        <location evidence="1">Cytoplasm</location>
        <location evidence="1">Cytoskeleton</location>
    </subcellularLocation>
</comment>
<evidence type="ECO:0000259" key="6">
    <source>
        <dbReference type="SMART" id="SM01349"/>
    </source>
</evidence>
<proteinExistence type="predicted"/>
<dbReference type="SUPFAM" id="SSF48371">
    <property type="entry name" value="ARM repeat"/>
    <property type="match status" value="2"/>
</dbReference>
<feature type="compositionally biased region" description="Polar residues" evidence="5">
    <location>
        <begin position="1127"/>
        <end position="1141"/>
    </location>
</feature>
<dbReference type="FunFam" id="1.25.10.10:FF:000068">
    <property type="entry name" value="cytoskeleton-associated protein 5 isoform X1"/>
    <property type="match status" value="1"/>
</dbReference>
<feature type="region of interest" description="Disordered" evidence="5">
    <location>
        <begin position="520"/>
        <end position="589"/>
    </location>
</feature>
<feature type="coiled-coil region" evidence="4">
    <location>
        <begin position="1359"/>
        <end position="1386"/>
    </location>
</feature>
<dbReference type="InterPro" id="IPR045110">
    <property type="entry name" value="XMAP215"/>
</dbReference>
<feature type="compositionally biased region" description="Basic and acidic residues" evidence="5">
    <location>
        <begin position="1154"/>
        <end position="1168"/>
    </location>
</feature>
<name>A0A7M7MA89_VARDE</name>
<dbReference type="Gene3D" id="1.25.10.10">
    <property type="entry name" value="Leucine-rich Repeat Variant"/>
    <property type="match status" value="5"/>
</dbReference>
<keyword evidence="2" id="KW-0963">Cytoplasm</keyword>
<feature type="compositionally biased region" description="Basic and acidic residues" evidence="5">
    <location>
        <begin position="1444"/>
        <end position="1462"/>
    </location>
</feature>
<evidence type="ECO:0000256" key="5">
    <source>
        <dbReference type="SAM" id="MobiDB-lite"/>
    </source>
</evidence>
<feature type="region of interest" description="Disordered" evidence="5">
    <location>
        <begin position="1107"/>
        <end position="1169"/>
    </location>
</feature>
<accession>A0A7M7MA89</accession>
<protein>
    <recommendedName>
        <fullName evidence="6">TOG domain-containing protein</fullName>
    </recommendedName>
</protein>
<evidence type="ECO:0000256" key="3">
    <source>
        <dbReference type="ARBA" id="ARBA00023212"/>
    </source>
</evidence>
<dbReference type="PANTHER" id="PTHR12609">
    <property type="entry name" value="MICROTUBULE ASSOCIATED PROTEIN XMAP215"/>
    <property type="match status" value="1"/>
</dbReference>
<evidence type="ECO:0000256" key="4">
    <source>
        <dbReference type="SAM" id="Coils"/>
    </source>
</evidence>
<feature type="region of interest" description="Disordered" evidence="5">
    <location>
        <begin position="824"/>
        <end position="856"/>
    </location>
</feature>
<dbReference type="SMART" id="SM01349">
    <property type="entry name" value="TOG"/>
    <property type="match status" value="4"/>
</dbReference>
<dbReference type="InterPro" id="IPR016024">
    <property type="entry name" value="ARM-type_fold"/>
</dbReference>
<dbReference type="OrthoDB" id="205662at2759"/>
<dbReference type="FunCoup" id="A0A7M7MA89">
    <property type="interactions" value="1376"/>
</dbReference>
<dbReference type="InterPro" id="IPR034085">
    <property type="entry name" value="TOG"/>
</dbReference>
<dbReference type="OMA" id="ERCAGQK"/>
<reference evidence="7" key="1">
    <citation type="submission" date="2021-01" db="UniProtKB">
        <authorList>
            <consortium name="EnsemblMetazoa"/>
        </authorList>
    </citation>
    <scope>IDENTIFICATION</scope>
</reference>
<dbReference type="EnsemblMetazoa" id="XM_022791648">
    <property type="protein sequence ID" value="XP_022647383"/>
    <property type="gene ID" value="LOC111244469"/>
</dbReference>
<dbReference type="CTD" id="41952"/>
<evidence type="ECO:0000256" key="1">
    <source>
        <dbReference type="ARBA" id="ARBA00004245"/>
    </source>
</evidence>
<keyword evidence="8" id="KW-1185">Reference proteome</keyword>
<feature type="domain" description="TOG" evidence="6">
    <location>
        <begin position="264"/>
        <end position="497"/>
    </location>
</feature>
<dbReference type="InterPro" id="IPR048491">
    <property type="entry name" value="XMAP215_CLASP_TOG"/>
</dbReference>
<dbReference type="GO" id="GO:0051010">
    <property type="term" value="F:microtubule plus-end binding"/>
    <property type="evidence" value="ECO:0007669"/>
    <property type="project" value="InterPro"/>
</dbReference>
<keyword evidence="4" id="KW-0175">Coiled coil</keyword>
<dbReference type="GO" id="GO:0005856">
    <property type="term" value="C:cytoskeleton"/>
    <property type="evidence" value="ECO:0007669"/>
    <property type="project" value="UniProtKB-SubCell"/>
</dbReference>
<feature type="compositionally biased region" description="Low complexity" evidence="5">
    <location>
        <begin position="550"/>
        <end position="566"/>
    </location>
</feature>
<feature type="compositionally biased region" description="Low complexity" evidence="5">
    <location>
        <begin position="1476"/>
        <end position="1487"/>
    </location>
</feature>
<feature type="domain" description="TOG" evidence="6">
    <location>
        <begin position="597"/>
        <end position="828"/>
    </location>
</feature>
<feature type="domain" description="TOG" evidence="6">
    <location>
        <begin position="4"/>
        <end position="230"/>
    </location>
</feature>
<sequence length="2091" mass="229604">MNEEFQEKLEDVSHLPLVQRMQHKQMGNKEKGWADCEAFLKELPEEDSQFKEYAPLIKKTLKEKSPKSIMLALSCLGPLVRGYTLDEAEYADLFGHMCTNILNHANKNIASQCRDVFNVCIEREQHDAVVDACVKAATSSKTPKVHEVNVAFLVTALKDYGPGVINLRKVKPVLTLVTSANGNVRNECRNLIMEMYRWAKDDMKPLLKDLPEKNLPKECEFEAFKDETPQPVKFTRAMQEARSKAISSGADKAALAAATPLIGCLVDPIDIFKKIPNLMKLLADKTELKGVLPTLKDTLEQNPALLPNLNYDELIKVLLNIAVNEAKFMLSVDSCKSLTQLALKVPNCIASHSSKAIPELVKRAGFRQKALVDACNKAVDAMVPTVKFDKFLDLVAELVEDKKPDIVMEAGELIARSVPRCPENERPKKLPVALVNALGKAFACSKPEARDAAMKAAGALLKLTNDKALQAQVDKLDNPKKNKVNDFKNKCELLGEGGGQAPNGAGDALPRIAAPIKKIPKVPSKESVASDASEQKESSVPPPVVRKPSAKAGSAKTAAKPATARSGGTGGGPSGGKKKPTAGSAKGSGKMVFTESVLSDEDLVTQLESIAGETIRNQLVNSNWKIRLAACEELKANVSSLDDGAIPAQAITRILTKKPGLKDSNFQVLKVKIEILGDIFTRGRVSLHTLDACKADLTEKLGDPKNSAVASQALMSLAEATSLDVVSTQVLEAAFAQKSPKVQSEALNWTGQAIKEFGFKVPAKSVIETMKSALGASNPAVRAAAVKLFGVMYMYLKAPLRGFFESEKPAVLALLDQEMAAVQDETPPTPIRGVKASAGDDATDGGGGGDAEDGPEEVDAADLLPRADLSGSLQGAIIAEMCDSNWKVRLEALNKVQAIVNEASAITSDLGELPKALKARIGDTNKNLANIAIKLCQSLIEAMGPNGHKHSHVLLPAVMAALADSKIQLRLTAISCLDKWYEVCRDPLNMFLDSDKISDAFKSDNPYLRSDLLDWFAGKLDSHKGKLNKEFLNTCINPVFSCLEDRNGEVRKKAQACLLPLGKHTGFNALQARCNALPPSSRSAIGKQLEAIKGELAKSALPPPQAAIAVPSSSKAPAEKKAASVAGNSATFTRKPSNLTKVSRDPELETEETVPPREEKRSGKKGEEEMNPALLFASRDLRQPAMRKDPMMRWYIHDTKTLEKEKQELLGELKRMFEAAGGSSQCIQLSFSEMLPHHQKITDIWIQALRDETTQDMMLANRDLIIRWGAVHCYDKNWMTINHFMRFLLELFPIMNERGVALEAVEVNILLPNFLSKFVSMTAQSQELVDSVMRSLPLVCKPSQIFMNVADMLKNQKNFKLAKNMIDELNKLMDEHRDEIRRLPNLRVVVKALCDLTKQANMKEASLRTIAELCYLKEGHKDQRDMMREISDKDRATIEKYMTKIREERPPPAPAREVRDAVTEPSSPARQLARPSAGGNSSGSLANRTITRTSGIGRGIPSPRGSLQFSPRTPPQHLQQQQQQQMEHLNAVNNNTPMSHHNIHLEGHGPSTGQAGGFVDPCGTFVRTSGTNRSPLGLSRTIRQPSAPVRATYDAENFERISRLADLALRKEEQTRLSGGPIPNLPASISLGGGGGSGPVGVGGGLDENAIARKLNCTAVEDVILAGQQILMSLQSGEGEAVLPGVNEAYVNSLFANVGQQWNTVLTLYIPDDTSKEEDIRQVIHTLGACVYTVITTGSYAKLASQAAIEALLPPAFQLLSHEFLEKFLKAGSTTSDVQKRLNDIIVKSLDRCNATRVTCALLRVYTDRVARKLHETDRNARTCLDLMTKCLWKLVRHWKQHLPDDLEVLPVLRTGDHCLTAFAAMPVHACDVDKELRTVKSVINELYSHHENKVLDQTRTHFDPESELYKTVMRAKRNKERSFKQVQHQSLPEIAGETTTTATTAITNNLALATNPSHEPQSPNFHHTLHSATNDISPGMVHRSRLALRNTLTTTTTTDVCSDNQNQQQTPLANRHLPAVQENRAIYINTSNATTITAIAHDSRRTLNQPFKYSRTLPQYNRQQYIQRQLYQQQLKQQPRSEDIYPANDY</sequence>
<dbReference type="GO" id="GO:0061863">
    <property type="term" value="F:microtubule plus end polymerase"/>
    <property type="evidence" value="ECO:0007669"/>
    <property type="project" value="InterPro"/>
</dbReference>
<dbReference type="GO" id="GO:0007051">
    <property type="term" value="P:spindle organization"/>
    <property type="evidence" value="ECO:0007669"/>
    <property type="project" value="InterPro"/>
</dbReference>
<evidence type="ECO:0000313" key="7">
    <source>
        <dbReference type="EnsemblMetazoa" id="XP_022647383"/>
    </source>
</evidence>
<dbReference type="InParanoid" id="A0A7M7MA89"/>
<dbReference type="Pfam" id="PF21041">
    <property type="entry name" value="XMAP215_CLASP_TOG"/>
    <property type="match status" value="2"/>
</dbReference>
<feature type="domain" description="TOG" evidence="6">
    <location>
        <begin position="862"/>
        <end position="1098"/>
    </location>
</feature>
<evidence type="ECO:0000313" key="8">
    <source>
        <dbReference type="Proteomes" id="UP000594260"/>
    </source>
</evidence>
<dbReference type="GeneID" id="111244469"/>
<dbReference type="RefSeq" id="XP_022647383.1">
    <property type="nucleotide sequence ID" value="XM_022791648.1"/>
</dbReference>
<evidence type="ECO:0000256" key="2">
    <source>
        <dbReference type="ARBA" id="ARBA00022490"/>
    </source>
</evidence>
<feature type="region of interest" description="Disordered" evidence="5">
    <location>
        <begin position="1444"/>
        <end position="1526"/>
    </location>
</feature>
<organism evidence="7 8">
    <name type="scientific">Varroa destructor</name>
    <name type="common">Honeybee mite</name>
    <dbReference type="NCBI Taxonomy" id="109461"/>
    <lineage>
        <taxon>Eukaryota</taxon>
        <taxon>Metazoa</taxon>
        <taxon>Ecdysozoa</taxon>
        <taxon>Arthropoda</taxon>
        <taxon>Chelicerata</taxon>
        <taxon>Arachnida</taxon>
        <taxon>Acari</taxon>
        <taxon>Parasitiformes</taxon>
        <taxon>Mesostigmata</taxon>
        <taxon>Gamasina</taxon>
        <taxon>Dermanyssoidea</taxon>
        <taxon>Varroidae</taxon>
        <taxon>Varroa</taxon>
    </lineage>
</organism>
<dbReference type="GO" id="GO:0030951">
    <property type="term" value="P:establishment or maintenance of microtubule cytoskeleton polarity"/>
    <property type="evidence" value="ECO:0007669"/>
    <property type="project" value="InterPro"/>
</dbReference>